<feature type="compositionally biased region" description="Gly residues" evidence="1">
    <location>
        <begin position="115"/>
        <end position="130"/>
    </location>
</feature>
<protein>
    <submittedName>
        <fullName evidence="4">DUF4185 domain-containing protein</fullName>
    </submittedName>
</protein>
<evidence type="ECO:0000256" key="2">
    <source>
        <dbReference type="SAM" id="SignalP"/>
    </source>
</evidence>
<dbReference type="Proteomes" id="UP001152755">
    <property type="component" value="Unassembled WGS sequence"/>
</dbReference>
<evidence type="ECO:0000313" key="5">
    <source>
        <dbReference type="Proteomes" id="UP001152755"/>
    </source>
</evidence>
<organism evidence="4 5">
    <name type="scientific">Speluncibacter jeojiensis</name>
    <dbReference type="NCBI Taxonomy" id="2710754"/>
    <lineage>
        <taxon>Bacteria</taxon>
        <taxon>Bacillati</taxon>
        <taxon>Actinomycetota</taxon>
        <taxon>Actinomycetes</taxon>
        <taxon>Mycobacteriales</taxon>
        <taxon>Speluncibacteraceae</taxon>
        <taxon>Speluncibacter</taxon>
    </lineage>
</organism>
<feature type="compositionally biased region" description="Low complexity" evidence="1">
    <location>
        <begin position="131"/>
        <end position="152"/>
    </location>
</feature>
<keyword evidence="2" id="KW-0732">Signal</keyword>
<name>A0A9X4M1T6_9ACTN</name>
<sequence>MRRHLAVPLAALTIAAGGAVFVPTATADPVQAPRTNECGEPLRVVPDSGPGAPHVGPPGMPHLPDIDIKVPYPKIVPVPEPGPKPDNTRFPSPPPPVNPCEDPCPDLTNPAPPAGGSGPLGSLGSTGTGSAGSSFSDSGSASSTGSASSALPFPKLTLRTSPITIPVPVPGGDNFPTTPRPPQAHPPVQADAPVPAPAVPHVSDLSEVSKVTGPGSISRTDKRFQVNATDLGIMWQAAPGKVAVVFGDTFGKGWHPEGANGTDWRSNTLGFSSTPAKDLSKGMAIDSMVQDKRCHAAQVLASRHVDNYEITTIPTSGFALGNRQYMSYMSVKSWGVPGTWTTNYGGIAYSDDGGSVWTKDPWAKWDNIFGMSQFQVSAMVPEGGYVYMFGTPNGRLGTVALARVPQDQLLNKTAYQYWKSGTWTPVTNGFDGTPLFSGPVGELSMRYDADSKTWQAGYLDVATNSIVLREAKSPQGAWSGPATLVSGNQYPSLYGGFLHPWSTGKDLYFTISQWNEYNVYLMHVKLD</sequence>
<dbReference type="InterPro" id="IPR025442">
    <property type="entry name" value="DUF4185"/>
</dbReference>
<evidence type="ECO:0000313" key="4">
    <source>
        <dbReference type="EMBL" id="MDG3015611.1"/>
    </source>
</evidence>
<feature type="chain" id="PRO_5040881681" evidence="2">
    <location>
        <begin position="28"/>
        <end position="527"/>
    </location>
</feature>
<feature type="domain" description="DUF4185" evidence="3">
    <location>
        <begin position="216"/>
        <end position="523"/>
    </location>
</feature>
<feature type="region of interest" description="Disordered" evidence="1">
    <location>
        <begin position="74"/>
        <end position="189"/>
    </location>
</feature>
<dbReference type="Pfam" id="PF13810">
    <property type="entry name" value="DUF4185"/>
    <property type="match status" value="1"/>
</dbReference>
<reference evidence="4" key="1">
    <citation type="submission" date="2022-08" db="EMBL/GenBank/DDBJ databases">
        <title>Genome analysis of Corynebacteriales strain.</title>
        <authorList>
            <person name="Lee S.D."/>
        </authorList>
    </citation>
    <scope>NUCLEOTIDE SEQUENCE</scope>
    <source>
        <strain evidence="4">D3-21</strain>
    </source>
</reference>
<feature type="signal peptide" evidence="2">
    <location>
        <begin position="1"/>
        <end position="27"/>
    </location>
</feature>
<proteinExistence type="predicted"/>
<accession>A0A9X4M1T6</accession>
<feature type="compositionally biased region" description="Pro residues" evidence="1">
    <location>
        <begin position="74"/>
        <end position="84"/>
    </location>
</feature>
<evidence type="ECO:0000259" key="3">
    <source>
        <dbReference type="Pfam" id="PF13810"/>
    </source>
</evidence>
<keyword evidence="5" id="KW-1185">Reference proteome</keyword>
<dbReference type="EMBL" id="JANRHA010000008">
    <property type="protein sequence ID" value="MDG3015611.1"/>
    <property type="molecule type" value="Genomic_DNA"/>
</dbReference>
<dbReference type="AlphaFoldDB" id="A0A9X4M1T6"/>
<comment type="caution">
    <text evidence="4">The sequence shown here is derived from an EMBL/GenBank/DDBJ whole genome shotgun (WGS) entry which is preliminary data.</text>
</comment>
<gene>
    <name evidence="4" type="ORF">NVS88_13705</name>
</gene>
<dbReference type="RefSeq" id="WP_277830057.1">
    <property type="nucleotide sequence ID" value="NZ_JAAIVF010000001.1"/>
</dbReference>
<evidence type="ECO:0000256" key="1">
    <source>
        <dbReference type="SAM" id="MobiDB-lite"/>
    </source>
</evidence>